<evidence type="ECO:0000256" key="2">
    <source>
        <dbReference type="SAM" id="Phobius"/>
    </source>
</evidence>
<organism evidence="3 4">
    <name type="scientific">Dreissena polymorpha</name>
    <name type="common">Zebra mussel</name>
    <name type="synonym">Mytilus polymorpha</name>
    <dbReference type="NCBI Taxonomy" id="45954"/>
    <lineage>
        <taxon>Eukaryota</taxon>
        <taxon>Metazoa</taxon>
        <taxon>Spiralia</taxon>
        <taxon>Lophotrochozoa</taxon>
        <taxon>Mollusca</taxon>
        <taxon>Bivalvia</taxon>
        <taxon>Autobranchia</taxon>
        <taxon>Heteroconchia</taxon>
        <taxon>Euheterodonta</taxon>
        <taxon>Imparidentia</taxon>
        <taxon>Neoheterodontei</taxon>
        <taxon>Myida</taxon>
        <taxon>Dreissenoidea</taxon>
        <taxon>Dreissenidae</taxon>
        <taxon>Dreissena</taxon>
    </lineage>
</organism>
<proteinExistence type="predicted"/>
<keyword evidence="2" id="KW-0472">Membrane</keyword>
<gene>
    <name evidence="3" type="ORF">DPMN_082930</name>
</gene>
<keyword evidence="2" id="KW-0812">Transmembrane</keyword>
<feature type="transmembrane region" description="Helical" evidence="2">
    <location>
        <begin position="12"/>
        <end position="29"/>
    </location>
</feature>
<keyword evidence="4" id="KW-1185">Reference proteome</keyword>
<evidence type="ECO:0000313" key="4">
    <source>
        <dbReference type="Proteomes" id="UP000828390"/>
    </source>
</evidence>
<evidence type="ECO:0000256" key="1">
    <source>
        <dbReference type="SAM" id="MobiDB-lite"/>
    </source>
</evidence>
<reference evidence="3" key="2">
    <citation type="submission" date="2020-11" db="EMBL/GenBank/DDBJ databases">
        <authorList>
            <person name="McCartney M.A."/>
            <person name="Auch B."/>
            <person name="Kono T."/>
            <person name="Mallez S."/>
            <person name="Becker A."/>
            <person name="Gohl D.M."/>
            <person name="Silverstein K.A.T."/>
            <person name="Koren S."/>
            <person name="Bechman K.B."/>
            <person name="Herman A."/>
            <person name="Abrahante J.E."/>
            <person name="Garbe J."/>
        </authorList>
    </citation>
    <scope>NUCLEOTIDE SEQUENCE</scope>
    <source>
        <strain evidence="3">Duluth1</strain>
        <tissue evidence="3">Whole animal</tissue>
    </source>
</reference>
<protein>
    <submittedName>
        <fullName evidence="3">Uncharacterized protein</fullName>
    </submittedName>
</protein>
<dbReference type="Proteomes" id="UP000828390">
    <property type="component" value="Unassembled WGS sequence"/>
</dbReference>
<evidence type="ECO:0000313" key="3">
    <source>
        <dbReference type="EMBL" id="KAH3695470.1"/>
    </source>
</evidence>
<comment type="caution">
    <text evidence="3">The sequence shown here is derived from an EMBL/GenBank/DDBJ whole genome shotgun (WGS) entry which is preliminary data.</text>
</comment>
<dbReference type="AlphaFoldDB" id="A0A9D4BH83"/>
<sequence length="109" mass="12152">MCPFIDRISWRIMMLLIGFAISGCCLVDHRRNFRGYLLESRLHFRIHATRLSLSQLMGEDSLSNTPSRDENQSCSPLPSPTQEAASFGYTEALGNGVNTANSTSLVEEL</sequence>
<accession>A0A9D4BH83</accession>
<feature type="region of interest" description="Disordered" evidence="1">
    <location>
        <begin position="59"/>
        <end position="83"/>
    </location>
</feature>
<name>A0A9D4BH83_DREPO</name>
<dbReference type="EMBL" id="JAIWYP010000016">
    <property type="protein sequence ID" value="KAH3695470.1"/>
    <property type="molecule type" value="Genomic_DNA"/>
</dbReference>
<dbReference type="PROSITE" id="PS51257">
    <property type="entry name" value="PROKAR_LIPOPROTEIN"/>
    <property type="match status" value="1"/>
</dbReference>
<reference evidence="3" key="1">
    <citation type="journal article" date="2019" name="bioRxiv">
        <title>The Genome of the Zebra Mussel, Dreissena polymorpha: A Resource for Invasive Species Research.</title>
        <authorList>
            <person name="McCartney M.A."/>
            <person name="Auch B."/>
            <person name="Kono T."/>
            <person name="Mallez S."/>
            <person name="Zhang Y."/>
            <person name="Obille A."/>
            <person name="Becker A."/>
            <person name="Abrahante J.E."/>
            <person name="Garbe J."/>
            <person name="Badalamenti J.P."/>
            <person name="Herman A."/>
            <person name="Mangelson H."/>
            <person name="Liachko I."/>
            <person name="Sullivan S."/>
            <person name="Sone E.D."/>
            <person name="Koren S."/>
            <person name="Silverstein K.A.T."/>
            <person name="Beckman K.B."/>
            <person name="Gohl D.M."/>
        </authorList>
    </citation>
    <scope>NUCLEOTIDE SEQUENCE</scope>
    <source>
        <strain evidence="3">Duluth1</strain>
        <tissue evidence="3">Whole animal</tissue>
    </source>
</reference>
<keyword evidence="2" id="KW-1133">Transmembrane helix</keyword>